<name>A0A397TTU0_9GLOM</name>
<organism evidence="1 2">
    <name type="scientific">Gigaspora rosea</name>
    <dbReference type="NCBI Taxonomy" id="44941"/>
    <lineage>
        <taxon>Eukaryota</taxon>
        <taxon>Fungi</taxon>
        <taxon>Fungi incertae sedis</taxon>
        <taxon>Mucoromycota</taxon>
        <taxon>Glomeromycotina</taxon>
        <taxon>Glomeromycetes</taxon>
        <taxon>Diversisporales</taxon>
        <taxon>Gigasporaceae</taxon>
        <taxon>Gigaspora</taxon>
    </lineage>
</organism>
<sequence length="68" mass="7476">MSAVKGKPAIELLFVEKYGKPHHNNIEASEVLLGQQYTKSSDIYSLGIIMTEISLGRRASDGIPIMLD</sequence>
<dbReference type="InterPro" id="IPR011009">
    <property type="entry name" value="Kinase-like_dom_sf"/>
</dbReference>
<gene>
    <name evidence="1" type="ORF">C2G38_2230518</name>
</gene>
<dbReference type="Gene3D" id="1.10.510.10">
    <property type="entry name" value="Transferase(Phosphotransferase) domain 1"/>
    <property type="match status" value="1"/>
</dbReference>
<dbReference type="SUPFAM" id="SSF56112">
    <property type="entry name" value="Protein kinase-like (PK-like)"/>
    <property type="match status" value="1"/>
</dbReference>
<protein>
    <recommendedName>
        <fullName evidence="3">Protein kinase domain-containing protein</fullName>
    </recommendedName>
</protein>
<accession>A0A397TTU0</accession>
<reference evidence="1 2" key="1">
    <citation type="submission" date="2018-06" db="EMBL/GenBank/DDBJ databases">
        <title>Comparative genomics reveals the genomic features of Rhizophagus irregularis, R. cerebriforme, R. diaphanum and Gigaspora rosea, and their symbiotic lifestyle signature.</title>
        <authorList>
            <person name="Morin E."/>
            <person name="San Clemente H."/>
            <person name="Chen E.C.H."/>
            <person name="De La Providencia I."/>
            <person name="Hainaut M."/>
            <person name="Kuo A."/>
            <person name="Kohler A."/>
            <person name="Murat C."/>
            <person name="Tang N."/>
            <person name="Roy S."/>
            <person name="Loubradou J."/>
            <person name="Henrissat B."/>
            <person name="Grigoriev I.V."/>
            <person name="Corradi N."/>
            <person name="Roux C."/>
            <person name="Martin F.M."/>
        </authorList>
    </citation>
    <scope>NUCLEOTIDE SEQUENCE [LARGE SCALE GENOMIC DNA]</scope>
    <source>
        <strain evidence="1 2">DAOM 194757</strain>
    </source>
</reference>
<proteinExistence type="predicted"/>
<dbReference type="Proteomes" id="UP000266673">
    <property type="component" value="Unassembled WGS sequence"/>
</dbReference>
<evidence type="ECO:0008006" key="3">
    <source>
        <dbReference type="Google" id="ProtNLM"/>
    </source>
</evidence>
<dbReference type="OrthoDB" id="4062651at2759"/>
<evidence type="ECO:0000313" key="2">
    <source>
        <dbReference type="Proteomes" id="UP000266673"/>
    </source>
</evidence>
<keyword evidence="2" id="KW-1185">Reference proteome</keyword>
<comment type="caution">
    <text evidence="1">The sequence shown here is derived from an EMBL/GenBank/DDBJ whole genome shotgun (WGS) entry which is preliminary data.</text>
</comment>
<evidence type="ECO:0000313" key="1">
    <source>
        <dbReference type="EMBL" id="RIB01542.1"/>
    </source>
</evidence>
<dbReference type="AlphaFoldDB" id="A0A397TTU0"/>
<dbReference type="EMBL" id="QKWP01003069">
    <property type="protein sequence ID" value="RIB01542.1"/>
    <property type="molecule type" value="Genomic_DNA"/>
</dbReference>